<dbReference type="Proteomes" id="UP001497522">
    <property type="component" value="Chromosome 7"/>
</dbReference>
<evidence type="ECO:0000313" key="5">
    <source>
        <dbReference type="Proteomes" id="UP001497522"/>
    </source>
</evidence>
<feature type="compositionally biased region" description="Basic and acidic residues" evidence="1">
    <location>
        <begin position="168"/>
        <end position="182"/>
    </location>
</feature>
<feature type="region of interest" description="Disordered" evidence="1">
    <location>
        <begin position="455"/>
        <end position="486"/>
    </location>
</feature>
<evidence type="ECO:0008006" key="6">
    <source>
        <dbReference type="Google" id="ProtNLM"/>
    </source>
</evidence>
<evidence type="ECO:0000259" key="2">
    <source>
        <dbReference type="Pfam" id="PF13020"/>
    </source>
</evidence>
<evidence type="ECO:0000259" key="3">
    <source>
        <dbReference type="Pfam" id="PF25794"/>
    </source>
</evidence>
<dbReference type="SUPFAM" id="SSF55874">
    <property type="entry name" value="ATPase domain of HSP90 chaperone/DNA topoisomerase II/histidine kinase"/>
    <property type="match status" value="1"/>
</dbReference>
<accession>A0ABP1BSC0</accession>
<dbReference type="NCBIfam" id="NF047352">
    <property type="entry name" value="P_loop_sacsin"/>
    <property type="match status" value="1"/>
</dbReference>
<evidence type="ECO:0000256" key="1">
    <source>
        <dbReference type="SAM" id="MobiDB-lite"/>
    </source>
</evidence>
<protein>
    <recommendedName>
        <fullName evidence="6">Protein NO VEIN C-terminal domain-containing protein</fullName>
    </recommendedName>
</protein>
<dbReference type="Pfam" id="PF25794">
    <property type="entry name" value="SACS"/>
    <property type="match status" value="1"/>
</dbReference>
<feature type="compositionally biased region" description="Polar residues" evidence="1">
    <location>
        <begin position="139"/>
        <end position="154"/>
    </location>
</feature>
<organism evidence="4 5">
    <name type="scientific">Sphagnum jensenii</name>
    <dbReference type="NCBI Taxonomy" id="128206"/>
    <lineage>
        <taxon>Eukaryota</taxon>
        <taxon>Viridiplantae</taxon>
        <taxon>Streptophyta</taxon>
        <taxon>Embryophyta</taxon>
        <taxon>Bryophyta</taxon>
        <taxon>Sphagnophytina</taxon>
        <taxon>Sphagnopsida</taxon>
        <taxon>Sphagnales</taxon>
        <taxon>Sphagnaceae</taxon>
        <taxon>Sphagnum</taxon>
    </lineage>
</organism>
<name>A0ABP1BSC0_9BRYO</name>
<gene>
    <name evidence="4" type="ORF">CSSPJE1EN2_LOCUS20718</name>
</gene>
<dbReference type="InterPro" id="IPR058210">
    <property type="entry name" value="SACS/Nov_dom"/>
</dbReference>
<dbReference type="PANTHER" id="PTHR32387">
    <property type="entry name" value="WU:FJ29H11"/>
    <property type="match status" value="1"/>
</dbReference>
<dbReference type="InterPro" id="IPR036890">
    <property type="entry name" value="HATPase_C_sf"/>
</dbReference>
<feature type="domain" description="Sacsin/Nov" evidence="3">
    <location>
        <begin position="1241"/>
        <end position="1333"/>
    </location>
</feature>
<dbReference type="InterPro" id="IPR052957">
    <property type="entry name" value="Auxin_embryo_med"/>
</dbReference>
<dbReference type="PANTHER" id="PTHR32387:SF0">
    <property type="entry name" value="PROTEIN NO VEIN"/>
    <property type="match status" value="1"/>
</dbReference>
<keyword evidence="5" id="KW-1185">Reference proteome</keyword>
<reference evidence="4" key="1">
    <citation type="submission" date="2024-03" db="EMBL/GenBank/DDBJ databases">
        <authorList>
            <consortium name="ELIXIR-Norway"/>
            <consortium name="Elixir Norway"/>
        </authorList>
    </citation>
    <scope>NUCLEOTIDE SEQUENCE</scope>
</reference>
<evidence type="ECO:0000313" key="4">
    <source>
        <dbReference type="EMBL" id="CAK9879154.1"/>
    </source>
</evidence>
<proteinExistence type="predicted"/>
<feature type="domain" description="Protein NO VEIN C-terminal" evidence="2">
    <location>
        <begin position="2761"/>
        <end position="2847"/>
    </location>
</feature>
<feature type="region of interest" description="Disordered" evidence="1">
    <location>
        <begin position="123"/>
        <end position="204"/>
    </location>
</feature>
<dbReference type="EMBL" id="OZ023708">
    <property type="protein sequence ID" value="CAK9879154.1"/>
    <property type="molecule type" value="Genomic_DNA"/>
</dbReference>
<dbReference type="InterPro" id="IPR024975">
    <property type="entry name" value="NOV_C"/>
</dbReference>
<dbReference type="Gene3D" id="3.30.565.10">
    <property type="entry name" value="Histidine kinase-like ATPase, C-terminal domain"/>
    <property type="match status" value="1"/>
</dbReference>
<sequence>MRNGWNGGAPYHLPGWSSSLQWDAPPPGLWNSSQMYHHAGGGGAPAPTPVMGWPEAGPSLWVAANPWEGWGAPFQQAGMRPPPFPPPPVLRDGGWRGHAQQNGHIISSGESCPASYSHPDVSAGAAKLSNPPPAAAIRSSLSPQFSASAAQETSRGIPGSGLTGNRSSRQEVADEAAKRAQETSHIARGSGFTGNRSSQQEVADETVKCAQETSRYAMGSRVTGNRSSQLELADEAAKQAYGESLAEGKHISVFKVCQGTLSALGVSAFELLGFRMQEVPCLRNLALIEGKVNAFIHCHVAGKRITTLYDLGCDLIQEEGVPDFEDLGLGPLLCHPLVIRYFSPPVKGDVLTITTEEVIQHLADYLGEPGCGTHVDINKFMVYLQKERKAPTPEHLGVRVQSLGLHLAALVRAKKAEADLIKTWEGLPCTQFELTHTSSVVARVAQFLSSEKQRTKALPGHLKRKRESLSDSSDDETGSSGKKVAEVKEGTRAAALMQEIVEKLSGASKGKAIGHFSNCPYPSAAEEKFRVKRQRKLEAELERESPEACHLTSKEVAEFVMVLKDMCSDRTVVQVLEQLLDNRHASALKSMNKDQKKLFKAKKNKQMQLFRDYPGLGLLYVAVMSVKVGLWDNMHDASEEDTKEEKIAVSEACPVFVDRTPDPQLALDVTKGLSDGTTGGLLEPKPCMNAAVPFHRVQAFVHQAIFASEAVELPSHDELAALVFQQFKVRGIEEVLNGSLWDSLVKQCREMCPLTASNRHISFLGALVPVSGQSECLENQHFENSGVPTKVGVLGIKSIPDALQCLKNAPVLADLSLWSQWNTVFAPTLGPLLDFLECEGTASGIHAMVTSNGAILKLNAAASVDGFLAAAIRGHELMLAAELVSLVAIHGGVAHTPSALLKLHTVKALNVQLTSLLGESLGDRCYDKRSGALCETEVRIHTKLINRNHPQNGSAVSTSLETSEILLPSSSERYHASAINAVALFVLKVLCAIPIELRVFAADIFLGAFSKVVSGAASIMLGACQSPEHFRLLHGVGLSVGVPEWIAHYNSYVLLPGNRGKLCDDEFEVLSSQTDICTAAAAPEKGQGNCEVCSGTQMEHMVTGHEIGVHRTVDVESDGLLESSVSIKLPPAACLLSELQGEEIGEQSVVQAEDPSLDLHAGTEFGRSGFIEDLMHESRASGADGCRDEASEIVEAIRRDEFGVGQELASREQELLARQHARMGRALHRLSQDLYSQDSHFVLELVQNADDNSYMAGVEATLVFLVKHGHIVVLNNEQGFTSDNLRALCDVGNSTKAGNNTGYIGNKGIGFKSVFRVTDCPEIHSNGFHVKFDITESDLGFILPTIIPPCQDWDSYGTLLRLIEQRRGWSGAKPARWSTRIDLPIKASIREGVGMDFLASKFEDIHPSLLLFLHRLQCIAVHNDLTGSTQVMYREDLVNGLVRVAHDGQQVTWLVVRHQLQAAVFRPGITVTEIALAFTLRQLSSMLYEASPEQQQVFAFLPLRAYGLRFIVQGDFILPSSREEVDRDSAWNQWLRSEIPEAFMKASEMFKSLPSLGSPGRAASQFMQYVPLEGEVLGFFSPLPRIIHARLRGTQCLPVEGLEEWTFPCVLVQGWNDAVRKLIPDTILKEHLGLQYLDKEVQLSDSLASSLGMQKYGVHMLVALMKSLCQKKGAVESLGLEWVRTWLIALHDSLLVKQQTTHIISQQDKEASLLGDLQSLQFIPLVDGSFSSLTDGTIWFSSHGIENRYVTDDSLSCYPLIFAELRTADPLLFMNEHEVEGSIVLKDGRGSSKEINFVNSGKVRRVLQQLGVTPMSAHQVVRNHVLPAMAEASCLGRDTHLAVQYLAYVKWHLQSGCSKCMNDRIYMQLKENAVILTSNGLCRLNKGNIHFALAMGNPLDVQSILEGTSVEWNEVDTSYLQLSSPHDMTSDVGSWRKFLSGLGVMDFVKVLPVERQVSDKAASLWQNVIWQGDGWAQGGWIVQDWESPELIDIVTAVCSFVDVVVKEKGKKASGKAEKCASLLLALDKVWSTKFSSSWRAKYRRLEDTKDAWRGETEASWVMQVRNLKWVMSSLDGQLHTPTALFQQCEAVERFLGSHAHYAIPQIQSMEFMRALGLRTQVTVNDCISLLHHLGDRKQPFEASVAQMARLYSFLAERMSTDRDVVLATLKLYPSIFVPLKWGNAREQVLRGSFYSVGDVCWNDPTAALNTLVSITDKTQKAGSKEISPSVDSGSEQHVCVKVLSSFYPELKSFFVRDCQVQERPNFSAYINVLRGLAAAAPPTSAFDQVMDVYAALSWEIECGRVTETDVQQWKSQLQNPDCAVLPTTQNKWVSLNDHVGVVCVCDDTKIAEEFPDAAVEGLHFLQLNDSYFHERAKARRTKPAARQTVQPLREALGIPLLSQIVEREVISYGSQDACRIEACISWALPYAQRYMLQHHNEHYNSLENLHFAEEVKKLRCVVVDQLYFRYTLQSGRHCSRRRLDCGALLQGSTLHVAAAQAEDHCMVYAELSRFFFSGQPNLQLANFLHMITLMASLGSSETVVESNVVNIQGIQPLPAGMVPWALDVSIQNDIIPSDVTTSGISAAMASAEVYIQRHAKKLEETMPRTTKVSHSYSGWPPQSWIPLPTIKSTAALSIKKGELGDTLSTVVERNKAPAKFVPDDRQTETTKSLLKGPTDCLTGDGTQDISTKANRSLNGAEFDSKSQDLKLGLAAQCTVEEVPPNANITNSTNTQIPDILVKKQLVLNPQSEQRQMTGRAGEALVSQYLAGKHGPAHVKWVNEDGETGAAFDIIVTTETGQQEFVEVKATRSQDKDWFEISNREWEFGQVHGDQFTIIRIFLAGPEQPARILRIPNPVMLCQKRILQLAVILPHNSLQGMPPSEEMQIASYSVNLSEIAAD</sequence>
<dbReference type="Pfam" id="PF13020">
    <property type="entry name" value="NOV_C"/>
    <property type="match status" value="1"/>
</dbReference>